<comment type="caution">
    <text evidence="3">The sequence shown here is derived from an EMBL/GenBank/DDBJ whole genome shotgun (WGS) entry which is preliminary data.</text>
</comment>
<evidence type="ECO:0000313" key="3">
    <source>
        <dbReference type="EMBL" id="TDT30866.1"/>
    </source>
</evidence>
<dbReference type="AlphaFoldDB" id="A0A4R7J310"/>
<reference evidence="3 4" key="1">
    <citation type="submission" date="2019-03" db="EMBL/GenBank/DDBJ databases">
        <title>Genomic Encyclopedia of Archaeal and Bacterial Type Strains, Phase II (KMG-II): from individual species to whole genera.</title>
        <authorList>
            <person name="Goeker M."/>
        </authorList>
    </citation>
    <scope>NUCLEOTIDE SEQUENCE [LARGE SCALE GENOMIC DNA]</scope>
    <source>
        <strain evidence="3 4">DSM 24323</strain>
    </source>
</reference>
<evidence type="ECO:0000259" key="2">
    <source>
        <dbReference type="Pfam" id="PF14403"/>
    </source>
</evidence>
<evidence type="ECO:0000256" key="1">
    <source>
        <dbReference type="SAM" id="MobiDB-lite"/>
    </source>
</evidence>
<keyword evidence="4" id="KW-1185">Reference proteome</keyword>
<feature type="compositionally biased region" description="Low complexity" evidence="1">
    <location>
        <begin position="36"/>
        <end position="56"/>
    </location>
</feature>
<gene>
    <name evidence="3" type="ORF">CLV29_2272</name>
</gene>
<dbReference type="EMBL" id="SOAW01000002">
    <property type="protein sequence ID" value="TDT30866.1"/>
    <property type="molecule type" value="Genomic_DNA"/>
</dbReference>
<dbReference type="SUPFAM" id="SSF56059">
    <property type="entry name" value="Glutathione synthetase ATP-binding domain-like"/>
    <property type="match status" value="1"/>
</dbReference>
<dbReference type="Gene3D" id="3.30.1490.270">
    <property type="match status" value="1"/>
</dbReference>
<feature type="compositionally biased region" description="Polar residues" evidence="1">
    <location>
        <begin position="1"/>
        <end position="11"/>
    </location>
</feature>
<dbReference type="PANTHER" id="PTHR34595:SF7">
    <property type="entry name" value="SLL1039 PROTEIN"/>
    <property type="match status" value="1"/>
</dbReference>
<dbReference type="Pfam" id="PF14403">
    <property type="entry name" value="CP_ATPgrasp_2"/>
    <property type="match status" value="1"/>
</dbReference>
<sequence length="617" mass="67312">MSPATPRSGQKSGRRAPATKTTAAKKAETGAKTKKSSQSQSRSGRGGSQSQRQRSSTKAAPRIDGSFEGYWDVESYRAAYDEMFDAEGEVRPAYKGVYSALAPADAADLETRADALGRAFIDQGITFSLSGAERPFPLDLVPRVIAAAEWSRLERGITQRVKALEAFLDDIYSEQNIVRDGVLPRRLITSCAHFHRAAAGIQPPNGVRIHVAGIDLIRDAEGTFRVLEDNLRSPSGVSYVMENRRTMARTFPDLFSSHRVRTVGDYASHLLRALRAASATNEADPTVVVLTPGVFNSAYFEHSLLARQMGVELVEGRDLFCRDNTVYMRTTEGERQVDVIYRRVDDEFLDPLQFRPNSVLGVAGLVNAARAGNVVISSAVGNGVGDDKLVYTYVPEMIDYYLGEKMQLPNVDTLRCWLDDEREEVLDRITELVIKPVEGSGGYGIVFGPDATAKELETLARKIKADPRDWIAQPVMQLSTVPTRIGNDLVPRHVDLRPFAVNDGEDVWVLPGGLTRVALPEGSLVVNSSQGGGSKDTWVLATRASREEQELAGDEVVSDPPELATAEFGRDLTASQQQQQEQQQQVRSAPDSPSETPRTAGRSGSVADSVATTAKGE</sequence>
<proteinExistence type="predicted"/>
<feature type="region of interest" description="Disordered" evidence="1">
    <location>
        <begin position="548"/>
        <end position="617"/>
    </location>
</feature>
<dbReference type="Gene3D" id="3.40.50.11290">
    <property type="match status" value="1"/>
</dbReference>
<name>A0A4R7J310_9ACTN</name>
<protein>
    <submittedName>
        <fullName evidence="3">Putative circularly permuted ATP-grasp superfamily protein</fullName>
    </submittedName>
</protein>
<dbReference type="InterPro" id="IPR051680">
    <property type="entry name" value="ATP-dep_Glu-Cys_Ligase-2"/>
</dbReference>
<accession>A0A4R7J310</accession>
<dbReference type="Proteomes" id="UP000295371">
    <property type="component" value="Unassembled WGS sequence"/>
</dbReference>
<dbReference type="PANTHER" id="PTHR34595">
    <property type="entry name" value="BLR5612 PROTEIN"/>
    <property type="match status" value="1"/>
</dbReference>
<organism evidence="3 4">
    <name type="scientific">Naumannella halotolerans</name>
    <dbReference type="NCBI Taxonomy" id="993414"/>
    <lineage>
        <taxon>Bacteria</taxon>
        <taxon>Bacillati</taxon>
        <taxon>Actinomycetota</taxon>
        <taxon>Actinomycetes</taxon>
        <taxon>Propionibacteriales</taxon>
        <taxon>Propionibacteriaceae</taxon>
        <taxon>Naumannella</taxon>
    </lineage>
</organism>
<feature type="region of interest" description="Disordered" evidence="1">
    <location>
        <begin position="1"/>
        <end position="63"/>
    </location>
</feature>
<feature type="compositionally biased region" description="Low complexity" evidence="1">
    <location>
        <begin position="576"/>
        <end position="585"/>
    </location>
</feature>
<evidence type="ECO:0000313" key="4">
    <source>
        <dbReference type="Proteomes" id="UP000295371"/>
    </source>
</evidence>
<feature type="domain" description="Circularly permuted ATP-grasp type 2" evidence="2">
    <location>
        <begin position="142"/>
        <end position="518"/>
    </location>
</feature>
<dbReference type="InterPro" id="IPR025841">
    <property type="entry name" value="CP_ATPgrasp_2"/>
</dbReference>